<accession>A0A517QRK4</accession>
<name>A0A517QRK4_9PLAN</name>
<dbReference type="InterPro" id="IPR053860">
    <property type="entry name" value="DUF6932"/>
</dbReference>
<dbReference type="Pfam" id="PF22014">
    <property type="entry name" value="DUF6932"/>
    <property type="match status" value="1"/>
</dbReference>
<organism evidence="1 2">
    <name type="scientific">Thalassoglobus polymorphus</name>
    <dbReference type="NCBI Taxonomy" id="2527994"/>
    <lineage>
        <taxon>Bacteria</taxon>
        <taxon>Pseudomonadati</taxon>
        <taxon>Planctomycetota</taxon>
        <taxon>Planctomycetia</taxon>
        <taxon>Planctomycetales</taxon>
        <taxon>Planctomycetaceae</taxon>
        <taxon>Thalassoglobus</taxon>
    </lineage>
</organism>
<protein>
    <submittedName>
        <fullName evidence="1">Uncharacterized protein</fullName>
    </submittedName>
</protein>
<dbReference type="KEGG" id="tpol:Mal48_35160"/>
<dbReference type="RefSeq" id="WP_145201911.1">
    <property type="nucleotide sequence ID" value="NZ_CP036267.1"/>
</dbReference>
<evidence type="ECO:0000313" key="1">
    <source>
        <dbReference type="EMBL" id="QDT34256.1"/>
    </source>
</evidence>
<gene>
    <name evidence="1" type="ORF">Mal48_35160</name>
</gene>
<reference evidence="1 2" key="1">
    <citation type="submission" date="2019-02" db="EMBL/GenBank/DDBJ databases">
        <title>Deep-cultivation of Planctomycetes and their phenomic and genomic characterization uncovers novel biology.</title>
        <authorList>
            <person name="Wiegand S."/>
            <person name="Jogler M."/>
            <person name="Boedeker C."/>
            <person name="Pinto D."/>
            <person name="Vollmers J."/>
            <person name="Rivas-Marin E."/>
            <person name="Kohn T."/>
            <person name="Peeters S.H."/>
            <person name="Heuer A."/>
            <person name="Rast P."/>
            <person name="Oberbeckmann S."/>
            <person name="Bunk B."/>
            <person name="Jeske O."/>
            <person name="Meyerdierks A."/>
            <person name="Storesund J.E."/>
            <person name="Kallscheuer N."/>
            <person name="Luecker S."/>
            <person name="Lage O.M."/>
            <person name="Pohl T."/>
            <person name="Merkel B.J."/>
            <person name="Hornburger P."/>
            <person name="Mueller R.-W."/>
            <person name="Bruemmer F."/>
            <person name="Labrenz M."/>
            <person name="Spormann A.M."/>
            <person name="Op den Camp H."/>
            <person name="Overmann J."/>
            <person name="Amann R."/>
            <person name="Jetten M.S.M."/>
            <person name="Mascher T."/>
            <person name="Medema M.H."/>
            <person name="Devos D.P."/>
            <person name="Kaster A.-K."/>
            <person name="Ovreas L."/>
            <person name="Rohde M."/>
            <person name="Galperin M.Y."/>
            <person name="Jogler C."/>
        </authorList>
    </citation>
    <scope>NUCLEOTIDE SEQUENCE [LARGE SCALE GENOMIC DNA]</scope>
    <source>
        <strain evidence="1 2">Mal48</strain>
    </source>
</reference>
<keyword evidence="2" id="KW-1185">Reference proteome</keyword>
<evidence type="ECO:0000313" key="2">
    <source>
        <dbReference type="Proteomes" id="UP000315724"/>
    </source>
</evidence>
<dbReference type="AlphaFoldDB" id="A0A517QRK4"/>
<proteinExistence type="predicted"/>
<sequence length="205" mass="23281">MDELDQRALAESRTDIDNAFLSLISEFRSKGWNARQSIEKACAEIRTALVSPKGFGCSLPEFEECGYLPATLKCSIDEFRERFGGGTPRRSHLMKELQEVLHHCRSAQTERIILGGSFITSRDSPNDVDLTVLVGKDFHINQSIENRVLIEDYSFSNDWKAKGVHLFLVDNLKSFWRAFHDYSRPKEIGFYAPGVDYTGVVEVVL</sequence>
<dbReference type="EMBL" id="CP036267">
    <property type="protein sequence ID" value="QDT34256.1"/>
    <property type="molecule type" value="Genomic_DNA"/>
</dbReference>
<dbReference type="Proteomes" id="UP000315724">
    <property type="component" value="Chromosome"/>
</dbReference>
<dbReference type="OrthoDB" id="279219at2"/>